<dbReference type="InterPro" id="IPR013783">
    <property type="entry name" value="Ig-like_fold"/>
</dbReference>
<dbReference type="InterPro" id="IPR013780">
    <property type="entry name" value="Glyco_hydro_b"/>
</dbReference>
<dbReference type="EMBL" id="JGYS01000001">
    <property type="protein sequence ID" value="KFI56503.1"/>
    <property type="molecule type" value="Genomic_DNA"/>
</dbReference>
<feature type="domain" description="Glycosyl hydrolase family 13 catalytic" evidence="5">
    <location>
        <begin position="163"/>
        <end position="573"/>
    </location>
</feature>
<dbReference type="STRING" id="1437609.BCAL_0096"/>
<dbReference type="eggNOG" id="COG1523">
    <property type="taxonomic scope" value="Bacteria"/>
</dbReference>
<feature type="region of interest" description="Disordered" evidence="4">
    <location>
        <begin position="470"/>
        <end position="494"/>
    </location>
</feature>
<dbReference type="Gene3D" id="2.60.40.10">
    <property type="entry name" value="Immunoglobulins"/>
    <property type="match status" value="1"/>
</dbReference>
<evidence type="ECO:0000256" key="3">
    <source>
        <dbReference type="ARBA" id="ARBA00023295"/>
    </source>
</evidence>
<dbReference type="AlphaFoldDB" id="A0A087ACK3"/>
<dbReference type="SMART" id="SM00642">
    <property type="entry name" value="Aamy"/>
    <property type="match status" value="1"/>
</dbReference>
<evidence type="ECO:0000313" key="6">
    <source>
        <dbReference type="EMBL" id="KFI56503.1"/>
    </source>
</evidence>
<evidence type="ECO:0000256" key="2">
    <source>
        <dbReference type="ARBA" id="ARBA00022801"/>
    </source>
</evidence>
<dbReference type="InterPro" id="IPR004193">
    <property type="entry name" value="Glyco_hydro_13_N"/>
</dbReference>
<protein>
    <submittedName>
        <fullName evidence="6">Glycogen debranching protein GlgX</fullName>
        <ecNumber evidence="6">3.2.1.68</ecNumber>
    </submittedName>
</protein>
<gene>
    <name evidence="6" type="ORF">BCAL_0096</name>
</gene>
<dbReference type="InterPro" id="IPR011837">
    <property type="entry name" value="Glycogen_debranch_GlgX"/>
</dbReference>
<dbReference type="Gene3D" id="3.20.20.80">
    <property type="entry name" value="Glycosidases"/>
    <property type="match status" value="1"/>
</dbReference>
<feature type="compositionally biased region" description="Basic and acidic residues" evidence="4">
    <location>
        <begin position="470"/>
        <end position="483"/>
    </location>
</feature>
<dbReference type="GO" id="GO:0005980">
    <property type="term" value="P:glycogen catabolic process"/>
    <property type="evidence" value="ECO:0007669"/>
    <property type="project" value="InterPro"/>
</dbReference>
<dbReference type="Proteomes" id="UP000029072">
    <property type="component" value="Unassembled WGS sequence"/>
</dbReference>
<organism evidence="6 7">
    <name type="scientific">Bifidobacterium callitrichos DSM 23973</name>
    <dbReference type="NCBI Taxonomy" id="1437609"/>
    <lineage>
        <taxon>Bacteria</taxon>
        <taxon>Bacillati</taxon>
        <taxon>Actinomycetota</taxon>
        <taxon>Actinomycetes</taxon>
        <taxon>Bifidobacteriales</taxon>
        <taxon>Bifidobacteriaceae</taxon>
        <taxon>Bifidobacterium</taxon>
    </lineage>
</organism>
<dbReference type="Pfam" id="PF00128">
    <property type="entry name" value="Alpha-amylase"/>
    <property type="match status" value="1"/>
</dbReference>
<dbReference type="InterPro" id="IPR017853">
    <property type="entry name" value="GH"/>
</dbReference>
<dbReference type="GO" id="GO:0004135">
    <property type="term" value="F:amylo-alpha-1,6-glucosidase activity"/>
    <property type="evidence" value="ECO:0007669"/>
    <property type="project" value="InterPro"/>
</dbReference>
<dbReference type="SUPFAM" id="SSF81296">
    <property type="entry name" value="E set domains"/>
    <property type="match status" value="1"/>
</dbReference>
<dbReference type="PANTHER" id="PTHR43002">
    <property type="entry name" value="GLYCOGEN DEBRANCHING ENZYME"/>
    <property type="match status" value="1"/>
</dbReference>
<comment type="caution">
    <text evidence="6">The sequence shown here is derived from an EMBL/GenBank/DDBJ whole genome shotgun (WGS) entry which is preliminary data.</text>
</comment>
<dbReference type="InterPro" id="IPR014756">
    <property type="entry name" value="Ig_E-set"/>
</dbReference>
<dbReference type="InterPro" id="IPR006047">
    <property type="entry name" value="GH13_cat_dom"/>
</dbReference>
<keyword evidence="3 6" id="KW-0326">Glycosidase</keyword>
<name>A0A087ACK3_9BIFI</name>
<accession>A0A087ACK3</accession>
<dbReference type="NCBIfam" id="TIGR02100">
    <property type="entry name" value="glgX_debranch"/>
    <property type="match status" value="1"/>
</dbReference>
<evidence type="ECO:0000256" key="4">
    <source>
        <dbReference type="SAM" id="MobiDB-lite"/>
    </source>
</evidence>
<dbReference type="Pfam" id="PF02922">
    <property type="entry name" value="CBM_48"/>
    <property type="match status" value="1"/>
</dbReference>
<proteinExistence type="inferred from homology"/>
<evidence type="ECO:0000259" key="5">
    <source>
        <dbReference type="SMART" id="SM00642"/>
    </source>
</evidence>
<sequence>MTMQIRPGLTYPLGASYDGAGVNFALFSQVADSVELCLFDDNDYETRIQMTEQNSYIWHNYIPGLQPGQRYGFRVHGPYDPNQGLRCNPSKLLLDPYAKAIEGNIDGDESLFSYRFSSPDNPYNVNLLDSAAHTMKSVVVNPYFDWGNDQHPRIPYHDSVIYEAHVRGMTNLNRDVPPDIRGTYAGLAYPTVIEYLKKLGVTAIELMPIHQFVNDSFLQEKGLSNYWGYNTIGFFAPHNAYSSAGERGQQVNEFKSMVKAYHQAGMEVILDVVYNHTAEGNHMGPTLSFKGIDNRSYYRLVDNDQQHYFDTTGTGNSLLMRSPHALQLITDSLRYWVSEMHVDGFRFDLAATLARQFQEVDKLSAFFDIVEQDPVISRVKLIAEPWDLGSGGYQVGGFPSSWSEWNGRYRDTVRDFWRSQPSTLPEFASRLMGSSDLYQMNGRRPVASVNFITAHDGFTMNDLVSYNGKHNDANGEGNRDGESNNRSWNCGVEGPTTIPDVNELRQRQIRNMFSTLLVSQGIPMICGGDEVERTQQGNNNAYCQDNEISWTDWDLDETREDMFEFVSKLIHLRLDHPVLHRRRFFSGREPGEDTETIPQVEWFDHTGSIMDMEDWQNTHAFSMMVYLNGSDIPELDYYGNPMVDNDFILIFNAHYEPIQFTLPEERYGHKWKLIVDTHNPKGPVLNYEAGFTITAQSRSFMLLMSAEKPVQPRNF</sequence>
<keyword evidence="2 6" id="KW-0378">Hydrolase</keyword>
<dbReference type="Gene3D" id="2.60.40.1180">
    <property type="entry name" value="Golgi alpha-mannosidase II"/>
    <property type="match status" value="1"/>
</dbReference>
<dbReference type="CDD" id="cd02856">
    <property type="entry name" value="E_set_GDE_Isoamylase_N"/>
    <property type="match status" value="1"/>
</dbReference>
<comment type="similarity">
    <text evidence="1">Belongs to the glycosyl hydrolase 13 family.</text>
</comment>
<dbReference type="GO" id="GO:0019156">
    <property type="term" value="F:isoamylase activity"/>
    <property type="evidence" value="ECO:0007669"/>
    <property type="project" value="UniProtKB-EC"/>
</dbReference>
<evidence type="ECO:0000313" key="7">
    <source>
        <dbReference type="Proteomes" id="UP000029072"/>
    </source>
</evidence>
<dbReference type="SUPFAM" id="SSF51011">
    <property type="entry name" value="Glycosyl hydrolase domain"/>
    <property type="match status" value="1"/>
</dbReference>
<dbReference type="CDD" id="cd11326">
    <property type="entry name" value="AmyAc_Glg_debranch"/>
    <property type="match status" value="1"/>
</dbReference>
<reference evidence="6 7" key="1">
    <citation type="submission" date="2014-03" db="EMBL/GenBank/DDBJ databases">
        <title>Genomics of Bifidobacteria.</title>
        <authorList>
            <person name="Ventura M."/>
            <person name="Milani C."/>
            <person name="Lugli G.A."/>
        </authorList>
    </citation>
    <scope>NUCLEOTIDE SEQUENCE [LARGE SCALE GENOMIC DNA]</scope>
    <source>
        <strain evidence="6 7">DSM 23973</strain>
    </source>
</reference>
<dbReference type="SUPFAM" id="SSF51445">
    <property type="entry name" value="(Trans)glycosidases"/>
    <property type="match status" value="1"/>
</dbReference>
<evidence type="ECO:0000256" key="1">
    <source>
        <dbReference type="ARBA" id="ARBA00008061"/>
    </source>
</evidence>
<dbReference type="InterPro" id="IPR044505">
    <property type="entry name" value="GlgX_Isoamylase_N_E_set"/>
</dbReference>
<dbReference type="EC" id="3.2.1.68" evidence="6"/>